<sequence length="473" mass="53161">MEDERTASDEVCPWLAPLTELVINRRWTEVGHNLTLISEAFSKPENRKRLSLQVLEDLGTILHVLADGFEVDSLHVATAVTETFRALRNSCVCEPRIQKALTERTIAVDETCSILKSLASLTGNHYNITCLQVGTQFLGNLVVNNKGTQPVIWNKCSEVLITLMKHEDVKVANYSSMVIYNILLGCTDIRIVVENSKEILEILLDNAAKNSEFALYAVQLLLSGVGYLPKMYDKVDVTYRLLLLETLQCMVTDSDTSVPVASIKFLVRQFKDCSDCIMKTCDKYVERLEPEEVTELLQLLASASAKSRYLSELQKDMSLLITCSALLTSMHSLGKMGENNFTLIQKLSDLSVSTQRSDIREHPAFEFKSYLVKLLGNLCWRHPENQNQVRELDCIPVLLDCCNIDARNPLIMQWVVLAIRNLCENNFENQAVIASMTRKGTVDSSVLREMGLALHASDESKIIIMPRDSMSSV</sequence>
<dbReference type="PANTHER" id="PTHR13255:SF0">
    <property type="entry name" value="ATAXIN-10"/>
    <property type="match status" value="1"/>
</dbReference>
<protein>
    <recommendedName>
        <fullName evidence="2">Ataxin-10</fullName>
    </recommendedName>
</protein>
<evidence type="ECO:0000256" key="4">
    <source>
        <dbReference type="ARBA" id="ARBA00023306"/>
    </source>
</evidence>
<dbReference type="Pfam" id="PF09759">
    <property type="entry name" value="Atx10homo_assoc"/>
    <property type="match status" value="1"/>
</dbReference>
<reference evidence="7 8" key="1">
    <citation type="submission" date="2017-12" db="EMBL/GenBank/DDBJ databases">
        <title>Hemimetabolous genomes reveal molecular basis of termite eusociality.</title>
        <authorList>
            <person name="Harrison M.C."/>
            <person name="Jongepier E."/>
            <person name="Robertson H.M."/>
            <person name="Arning N."/>
            <person name="Bitard-Feildel T."/>
            <person name="Chao H."/>
            <person name="Childers C.P."/>
            <person name="Dinh H."/>
            <person name="Doddapaneni H."/>
            <person name="Dugan S."/>
            <person name="Gowin J."/>
            <person name="Greiner C."/>
            <person name="Han Y."/>
            <person name="Hu H."/>
            <person name="Hughes D.S.T."/>
            <person name="Huylmans A.-K."/>
            <person name="Kemena C."/>
            <person name="Kremer L.P.M."/>
            <person name="Lee S.L."/>
            <person name="Lopez-Ezquerra A."/>
            <person name="Mallet L."/>
            <person name="Monroy-Kuhn J.M."/>
            <person name="Moser A."/>
            <person name="Murali S.C."/>
            <person name="Muzny D.M."/>
            <person name="Otani S."/>
            <person name="Piulachs M.-D."/>
            <person name="Poelchau M."/>
            <person name="Qu J."/>
            <person name="Schaub F."/>
            <person name="Wada-Katsumata A."/>
            <person name="Worley K.C."/>
            <person name="Xie Q."/>
            <person name="Ylla G."/>
            <person name="Poulsen M."/>
            <person name="Gibbs R.A."/>
            <person name="Schal C."/>
            <person name="Richards S."/>
            <person name="Belles X."/>
            <person name="Korb J."/>
            <person name="Bornberg-Bauer E."/>
        </authorList>
    </citation>
    <scope>NUCLEOTIDE SEQUENCE [LARGE SCALE GENOMIC DNA]</scope>
    <source>
        <tissue evidence="7">Whole body</tissue>
    </source>
</reference>
<dbReference type="OrthoDB" id="379794at2759"/>
<evidence type="ECO:0000259" key="6">
    <source>
        <dbReference type="Pfam" id="PF09759"/>
    </source>
</evidence>
<evidence type="ECO:0000256" key="5">
    <source>
        <dbReference type="ARBA" id="ARBA00045173"/>
    </source>
</evidence>
<comment type="caution">
    <text evidence="7">The sequence shown here is derived from an EMBL/GenBank/DDBJ whole genome shotgun (WGS) entry which is preliminary data.</text>
</comment>
<dbReference type="Gene3D" id="1.25.10.10">
    <property type="entry name" value="Leucine-rich Repeat Variant"/>
    <property type="match status" value="2"/>
</dbReference>
<dbReference type="InterPro" id="IPR011989">
    <property type="entry name" value="ARM-like"/>
</dbReference>
<name>A0A2J7Q9J2_9NEOP</name>
<evidence type="ECO:0000256" key="3">
    <source>
        <dbReference type="ARBA" id="ARBA00022618"/>
    </source>
</evidence>
<comment type="similarity">
    <text evidence="1">Belongs to the ataxin-10 family.</text>
</comment>
<proteinExistence type="inferred from homology"/>
<dbReference type="AlphaFoldDB" id="A0A2J7Q9J2"/>
<dbReference type="EMBL" id="NEVH01016358">
    <property type="protein sequence ID" value="PNF25239.1"/>
    <property type="molecule type" value="Genomic_DNA"/>
</dbReference>
<evidence type="ECO:0000313" key="7">
    <source>
        <dbReference type="EMBL" id="PNF25239.1"/>
    </source>
</evidence>
<comment type="function">
    <text evidence="5">May play a role in the regulation of cytokinesis. May play a role in signaling by stimulating protein glycosylation. Induces neuritogenesis by activating the Ras-MAP kinase pathway and is necessary for the survival of cerebellar neurons. Does not appear to play a major role in ciliogenesis.</text>
</comment>
<feature type="domain" description="Ataxin-10" evidence="6">
    <location>
        <begin position="367"/>
        <end position="463"/>
    </location>
</feature>
<dbReference type="InParanoid" id="A0A2J7Q9J2"/>
<dbReference type="GO" id="GO:0005829">
    <property type="term" value="C:cytosol"/>
    <property type="evidence" value="ECO:0007669"/>
    <property type="project" value="TreeGrafter"/>
</dbReference>
<evidence type="ECO:0000313" key="8">
    <source>
        <dbReference type="Proteomes" id="UP000235965"/>
    </source>
</evidence>
<dbReference type="PANTHER" id="PTHR13255">
    <property type="entry name" value="ATAXIN-10"/>
    <property type="match status" value="1"/>
</dbReference>
<keyword evidence="3" id="KW-0132">Cell division</keyword>
<keyword evidence="4" id="KW-0131">Cell cycle</keyword>
<dbReference type="SUPFAM" id="SSF48371">
    <property type="entry name" value="ARM repeat"/>
    <property type="match status" value="1"/>
</dbReference>
<dbReference type="FunCoup" id="A0A2J7Q9J2">
    <property type="interactions" value="964"/>
</dbReference>
<dbReference type="InterPro" id="IPR051374">
    <property type="entry name" value="Ataxin-10/CTR86_families"/>
</dbReference>
<gene>
    <name evidence="7" type="ORF">B7P43_G13869</name>
</gene>
<dbReference type="InterPro" id="IPR019156">
    <property type="entry name" value="Ataxin-10_domain"/>
</dbReference>
<dbReference type="GO" id="GO:0051301">
    <property type="term" value="P:cell division"/>
    <property type="evidence" value="ECO:0007669"/>
    <property type="project" value="UniProtKB-KW"/>
</dbReference>
<dbReference type="Proteomes" id="UP000235965">
    <property type="component" value="Unassembled WGS sequence"/>
</dbReference>
<dbReference type="STRING" id="105785.A0A2J7Q9J2"/>
<accession>A0A2J7Q9J2</accession>
<evidence type="ECO:0000256" key="1">
    <source>
        <dbReference type="ARBA" id="ARBA00008384"/>
    </source>
</evidence>
<organism evidence="7 8">
    <name type="scientific">Cryptotermes secundus</name>
    <dbReference type="NCBI Taxonomy" id="105785"/>
    <lineage>
        <taxon>Eukaryota</taxon>
        <taxon>Metazoa</taxon>
        <taxon>Ecdysozoa</taxon>
        <taxon>Arthropoda</taxon>
        <taxon>Hexapoda</taxon>
        <taxon>Insecta</taxon>
        <taxon>Pterygota</taxon>
        <taxon>Neoptera</taxon>
        <taxon>Polyneoptera</taxon>
        <taxon>Dictyoptera</taxon>
        <taxon>Blattodea</taxon>
        <taxon>Blattoidea</taxon>
        <taxon>Termitoidae</taxon>
        <taxon>Kalotermitidae</taxon>
        <taxon>Cryptotermitinae</taxon>
        <taxon>Cryptotermes</taxon>
    </lineage>
</organism>
<dbReference type="GO" id="GO:0031175">
    <property type="term" value="P:neuron projection development"/>
    <property type="evidence" value="ECO:0007669"/>
    <property type="project" value="TreeGrafter"/>
</dbReference>
<keyword evidence="8" id="KW-1185">Reference proteome</keyword>
<evidence type="ECO:0000256" key="2">
    <source>
        <dbReference type="ARBA" id="ARBA00018804"/>
    </source>
</evidence>
<dbReference type="InterPro" id="IPR016024">
    <property type="entry name" value="ARM-type_fold"/>
</dbReference>